<dbReference type="GO" id="GO:0018169">
    <property type="term" value="F:ribosomal S6-glutamic acid ligase activity"/>
    <property type="evidence" value="ECO:0007669"/>
    <property type="project" value="TreeGrafter"/>
</dbReference>
<keyword evidence="2" id="KW-0547">Nucleotide-binding</keyword>
<dbReference type="PANTHER" id="PTHR21621">
    <property type="entry name" value="RIBOSOMAL PROTEIN S6 MODIFICATION PROTEIN"/>
    <property type="match status" value="1"/>
</dbReference>
<proteinExistence type="predicted"/>
<dbReference type="InterPro" id="IPR013815">
    <property type="entry name" value="ATP_grasp_subdomain_1"/>
</dbReference>
<evidence type="ECO:0000313" key="5">
    <source>
        <dbReference type="Proteomes" id="UP000177043"/>
    </source>
</evidence>
<dbReference type="InterPro" id="IPR011095">
    <property type="entry name" value="Dala_Dala_lig_C"/>
</dbReference>
<evidence type="ECO:0000256" key="1">
    <source>
        <dbReference type="ARBA" id="ARBA00022598"/>
    </source>
</evidence>
<dbReference type="Gene3D" id="3.30.1490.20">
    <property type="entry name" value="ATP-grasp fold, A domain"/>
    <property type="match status" value="1"/>
</dbReference>
<accession>A0A1G2QDZ7</accession>
<protein>
    <recommendedName>
        <fullName evidence="3">ATP-grasp domain-containing protein</fullName>
    </recommendedName>
</protein>
<organism evidence="4 5">
    <name type="scientific">Candidatus Vogelbacteria bacterium RIFOXYD1_FULL_44_32</name>
    <dbReference type="NCBI Taxonomy" id="1802438"/>
    <lineage>
        <taxon>Bacteria</taxon>
        <taxon>Candidatus Vogeliibacteriota</taxon>
    </lineage>
</organism>
<dbReference type="GO" id="GO:0046872">
    <property type="term" value="F:metal ion binding"/>
    <property type="evidence" value="ECO:0007669"/>
    <property type="project" value="InterPro"/>
</dbReference>
<evidence type="ECO:0000259" key="3">
    <source>
        <dbReference type="PROSITE" id="PS50975"/>
    </source>
</evidence>
<gene>
    <name evidence="4" type="ORF">A2571_03320</name>
</gene>
<feature type="domain" description="ATP-grasp" evidence="3">
    <location>
        <begin position="72"/>
        <end position="332"/>
    </location>
</feature>
<comment type="caution">
    <text evidence="4">The sequence shown here is derived from an EMBL/GenBank/DDBJ whole genome shotgun (WGS) entry which is preliminary data.</text>
</comment>
<evidence type="ECO:0000256" key="2">
    <source>
        <dbReference type="PROSITE-ProRule" id="PRU00409"/>
    </source>
</evidence>
<dbReference type="GO" id="GO:0008716">
    <property type="term" value="F:D-alanine-D-alanine ligase activity"/>
    <property type="evidence" value="ECO:0007669"/>
    <property type="project" value="InterPro"/>
</dbReference>
<dbReference type="GO" id="GO:0005524">
    <property type="term" value="F:ATP binding"/>
    <property type="evidence" value="ECO:0007669"/>
    <property type="project" value="UniProtKB-UniRule"/>
</dbReference>
<dbReference type="AlphaFoldDB" id="A0A1G2QDZ7"/>
<keyword evidence="2" id="KW-0067">ATP-binding</keyword>
<dbReference type="Gene3D" id="3.30.470.20">
    <property type="entry name" value="ATP-grasp fold, B domain"/>
    <property type="match status" value="1"/>
</dbReference>
<keyword evidence="1" id="KW-0436">Ligase</keyword>
<dbReference type="STRING" id="1802438.A2571_03320"/>
<dbReference type="InterPro" id="IPR011761">
    <property type="entry name" value="ATP-grasp"/>
</dbReference>
<dbReference type="GO" id="GO:0009432">
    <property type="term" value="P:SOS response"/>
    <property type="evidence" value="ECO:0007669"/>
    <property type="project" value="TreeGrafter"/>
</dbReference>
<dbReference type="PROSITE" id="PS50975">
    <property type="entry name" value="ATP_GRASP"/>
    <property type="match status" value="1"/>
</dbReference>
<dbReference type="GO" id="GO:0005737">
    <property type="term" value="C:cytoplasm"/>
    <property type="evidence" value="ECO:0007669"/>
    <property type="project" value="TreeGrafter"/>
</dbReference>
<dbReference type="SUPFAM" id="SSF56059">
    <property type="entry name" value="Glutathione synthetase ATP-binding domain-like"/>
    <property type="match status" value="1"/>
</dbReference>
<dbReference type="PANTHER" id="PTHR21621:SF0">
    <property type="entry name" value="BETA-CITRYLGLUTAMATE SYNTHASE B-RELATED"/>
    <property type="match status" value="1"/>
</dbReference>
<reference evidence="4 5" key="1">
    <citation type="journal article" date="2016" name="Nat. Commun.">
        <title>Thousands of microbial genomes shed light on interconnected biogeochemical processes in an aquifer system.</title>
        <authorList>
            <person name="Anantharaman K."/>
            <person name="Brown C.T."/>
            <person name="Hug L.A."/>
            <person name="Sharon I."/>
            <person name="Castelle C.J."/>
            <person name="Probst A.J."/>
            <person name="Thomas B.C."/>
            <person name="Singh A."/>
            <person name="Wilkins M.J."/>
            <person name="Karaoz U."/>
            <person name="Brodie E.L."/>
            <person name="Williams K.H."/>
            <person name="Hubbard S.S."/>
            <person name="Banfield J.F."/>
        </authorList>
    </citation>
    <scope>NUCLEOTIDE SEQUENCE [LARGE SCALE GENOMIC DNA]</scope>
</reference>
<name>A0A1G2QDZ7_9BACT</name>
<dbReference type="EMBL" id="MHTJ01000004">
    <property type="protein sequence ID" value="OHA58289.1"/>
    <property type="molecule type" value="Genomic_DNA"/>
</dbReference>
<dbReference type="InterPro" id="IPR013651">
    <property type="entry name" value="ATP-grasp_RimK-type"/>
</dbReference>
<dbReference type="Proteomes" id="UP000177043">
    <property type="component" value="Unassembled WGS sequence"/>
</dbReference>
<evidence type="ECO:0000313" key="4">
    <source>
        <dbReference type="EMBL" id="OHA58289.1"/>
    </source>
</evidence>
<dbReference type="Pfam" id="PF07478">
    <property type="entry name" value="Dala_Dala_lig_C"/>
    <property type="match status" value="1"/>
</dbReference>
<sequence>MKKKKRNTTPLVGTLLQEIAPLIGAKVLMEPTWGIVGQIVYKSGRKRYIRYNTVDLNPVGASDIAKDKDWANFFMKKMGYPTVPGEAFYADWWCKAIGSERNLSAAYQYAKKIGFPVVVKPNSGSQGTGVAFVHNRREFYEAMRYIFTRDKIALVQRPIAGKDYRLVILDGELISAYERQPLSVTGDGRLSIRALLRKKQENFIASSRDTKIKVRDPRIAGKLARQGLAFSSVPKLGEVVYLLDNANLSTGGDSVDVTGAVHPEFKKIAIRLTADMGLRMCGVDLMVKSDITKAPGRYTVIEINAAPGLDHYAASGKKQEEIVKRLYLKVLKSLEKGL</sequence>
<dbReference type="Pfam" id="PF08443">
    <property type="entry name" value="RimK"/>
    <property type="match status" value="1"/>
</dbReference>